<dbReference type="InterPro" id="IPR007863">
    <property type="entry name" value="Peptidase_M16_C"/>
</dbReference>
<evidence type="ECO:0000256" key="1">
    <source>
        <dbReference type="ARBA" id="ARBA00007261"/>
    </source>
</evidence>
<evidence type="ECO:0000256" key="3">
    <source>
        <dbReference type="SAM" id="SignalP"/>
    </source>
</evidence>
<accession>A0A841HXT7</accession>
<proteinExistence type="inferred from homology"/>
<feature type="domain" description="Peptidase M16 N-terminal" evidence="4">
    <location>
        <begin position="485"/>
        <end position="582"/>
    </location>
</feature>
<keyword evidence="3" id="KW-0732">Signal</keyword>
<evidence type="ECO:0000259" key="5">
    <source>
        <dbReference type="Pfam" id="PF05193"/>
    </source>
</evidence>
<evidence type="ECO:0000259" key="4">
    <source>
        <dbReference type="Pfam" id="PF00675"/>
    </source>
</evidence>
<feature type="domain" description="Peptidase M16 N-terminal" evidence="4">
    <location>
        <begin position="36"/>
        <end position="160"/>
    </location>
</feature>
<feature type="chain" id="PRO_5032897764" evidence="3">
    <location>
        <begin position="21"/>
        <end position="894"/>
    </location>
</feature>
<dbReference type="Pfam" id="PF05193">
    <property type="entry name" value="Peptidase_M16_C"/>
    <property type="match status" value="2"/>
</dbReference>
<keyword evidence="7" id="KW-1185">Reference proteome</keyword>
<protein>
    <submittedName>
        <fullName evidence="6">Putative Zn-dependent peptidase</fullName>
    </submittedName>
</protein>
<feature type="region of interest" description="Disordered" evidence="2">
    <location>
        <begin position="441"/>
        <end position="462"/>
    </location>
</feature>
<dbReference type="InterPro" id="IPR011765">
    <property type="entry name" value="Pept_M16_N"/>
</dbReference>
<feature type="domain" description="Peptidase M16 C-terminal" evidence="5">
    <location>
        <begin position="193"/>
        <end position="366"/>
    </location>
</feature>
<dbReference type="Gene3D" id="3.30.830.10">
    <property type="entry name" value="Metalloenzyme, LuxS/M16 peptidase-like"/>
    <property type="match status" value="4"/>
</dbReference>
<dbReference type="InterPro" id="IPR011249">
    <property type="entry name" value="Metalloenz_LuxS/M16"/>
</dbReference>
<dbReference type="AlphaFoldDB" id="A0A841HXT7"/>
<dbReference type="EMBL" id="JACHHG010000003">
    <property type="protein sequence ID" value="MBB6097464.1"/>
    <property type="molecule type" value="Genomic_DNA"/>
</dbReference>
<evidence type="ECO:0000313" key="6">
    <source>
        <dbReference type="EMBL" id="MBB6097464.1"/>
    </source>
</evidence>
<dbReference type="RefSeq" id="WP_183984939.1">
    <property type="nucleotide sequence ID" value="NZ_JACHHG010000003.1"/>
</dbReference>
<dbReference type="GO" id="GO:0046872">
    <property type="term" value="F:metal ion binding"/>
    <property type="evidence" value="ECO:0007669"/>
    <property type="project" value="InterPro"/>
</dbReference>
<dbReference type="Proteomes" id="UP000569951">
    <property type="component" value="Unassembled WGS sequence"/>
</dbReference>
<name>A0A841HXT7_9DEIO</name>
<feature type="signal peptide" evidence="3">
    <location>
        <begin position="1"/>
        <end position="20"/>
    </location>
</feature>
<feature type="domain" description="Peptidase M16 C-terminal" evidence="5">
    <location>
        <begin position="628"/>
        <end position="802"/>
    </location>
</feature>
<reference evidence="6 7" key="1">
    <citation type="submission" date="2020-08" db="EMBL/GenBank/DDBJ databases">
        <title>Genomic Encyclopedia of Type Strains, Phase IV (KMG-IV): sequencing the most valuable type-strain genomes for metagenomic binning, comparative biology and taxonomic classification.</title>
        <authorList>
            <person name="Goeker M."/>
        </authorList>
    </citation>
    <scope>NUCLEOTIDE SEQUENCE [LARGE SCALE GENOMIC DNA]</scope>
    <source>
        <strain evidence="6 7">DSM 21458</strain>
    </source>
</reference>
<gene>
    <name evidence="6" type="ORF">HNR42_000881</name>
</gene>
<dbReference type="SUPFAM" id="SSF63411">
    <property type="entry name" value="LuxS/MPP-like metallohydrolase"/>
    <property type="match status" value="4"/>
</dbReference>
<dbReference type="InterPro" id="IPR050361">
    <property type="entry name" value="MPP/UQCRC_Complex"/>
</dbReference>
<organism evidence="6 7">
    <name type="scientific">Deinobacterium chartae</name>
    <dbReference type="NCBI Taxonomy" id="521158"/>
    <lineage>
        <taxon>Bacteria</taxon>
        <taxon>Thermotogati</taxon>
        <taxon>Deinococcota</taxon>
        <taxon>Deinococci</taxon>
        <taxon>Deinococcales</taxon>
        <taxon>Deinococcaceae</taxon>
        <taxon>Deinobacterium</taxon>
    </lineage>
</organism>
<evidence type="ECO:0000256" key="2">
    <source>
        <dbReference type="SAM" id="MobiDB-lite"/>
    </source>
</evidence>
<comment type="caution">
    <text evidence="6">The sequence shown here is derived from an EMBL/GenBank/DDBJ whole genome shotgun (WGS) entry which is preliminary data.</text>
</comment>
<dbReference type="Pfam" id="PF00675">
    <property type="entry name" value="Peptidase_M16"/>
    <property type="match status" value="2"/>
</dbReference>
<evidence type="ECO:0000313" key="7">
    <source>
        <dbReference type="Proteomes" id="UP000569951"/>
    </source>
</evidence>
<comment type="similarity">
    <text evidence="1">Belongs to the peptidase M16 family.</text>
</comment>
<dbReference type="PANTHER" id="PTHR11851:SF49">
    <property type="entry name" value="MITOCHONDRIAL-PROCESSING PEPTIDASE SUBUNIT ALPHA"/>
    <property type="match status" value="1"/>
</dbReference>
<sequence length="894" mass="96690">MKRISLALALTLALAVPVSAQRVNVEKYTLPNGMTVILNPDRSVPLVTVNLWYRVGAKDEPAGRSGFAHLFEHLMFMGTQRVPTGQFDAIMEGGGGRNNASTAADRTNYYNTAPSNQLATLLWLEADRLEALGKNIDQKKLDLQRDVVLNERRQRVENSPYGEAYEAINRLMYPAGHPYATGVIGSPEDLRAATVNDVQNFFATYYVPSNASLVVAGDFDPAQVKPLIASLFGTLPRGNDVPRKEVPPVNFRGVKRVTYADAVSRSKVIMAWHSPAFYAPGDAELDLAAAVLSDGVSSRLYQELVVRRELATSVAAYQSSKQLGSLFFVEADLAEGKNVADLEAAIDEALRNFAAQGPTQEELARQSAKIEFGLVASLQSVEDRADQLNSNEFYLGDPGAFDRVLDRYRKATPQSVKDTVAQVLNPDNRLIMRVIPEVRAQGNNPRDTRPQAGTLPAYQPPLPREFTLSNGLRVRYWNRPELPLMHVSLRFNSGADADPAEAAGRTQLLASLMRRGAGERNATQFADALADLGASLTGGTGHLSTSLNLSSLASNFEKALPLLADAALRPRLEADEFERLRRLSVAGLQSALDDPETVADRVAQREFFGPSHPYGRPVNGTVKTLAALDLNTVKARYTELAQPQNTVIYAAGSLSENEVKAALEKNFGSWRASGQAPAAPVYPARTASGPRIIIVDRPDSEQTVIEFLMPAPALTDPRRVPLQLLGTVLGGSFTSRLNLNLREDKGYTYGAGAGYSFTPAFGVFSASAAVNADATGPALREFLAEFDRLRKGDISADETAKAALTRRSNIVTTLETLEGLTGSFANLETQGRPFSELQSDLEAYARTDAAALNAAAPEALPADRMVLVLVGDRSVIEQGLQGLNLPAPEVVQAD</sequence>
<dbReference type="PANTHER" id="PTHR11851">
    <property type="entry name" value="METALLOPROTEASE"/>
    <property type="match status" value="1"/>
</dbReference>